<keyword evidence="2" id="KW-1185">Reference proteome</keyword>
<accession>A0A8J2KEJ3</accession>
<proteinExistence type="predicted"/>
<reference evidence="1" key="1">
    <citation type="submission" date="2021-06" db="EMBL/GenBank/DDBJ databases">
        <authorList>
            <person name="Hodson N. C."/>
            <person name="Mongue J. A."/>
            <person name="Jaron S. K."/>
        </authorList>
    </citation>
    <scope>NUCLEOTIDE SEQUENCE</scope>
</reference>
<dbReference type="Proteomes" id="UP000708208">
    <property type="component" value="Unassembled WGS sequence"/>
</dbReference>
<organism evidence="1 2">
    <name type="scientific">Allacma fusca</name>
    <dbReference type="NCBI Taxonomy" id="39272"/>
    <lineage>
        <taxon>Eukaryota</taxon>
        <taxon>Metazoa</taxon>
        <taxon>Ecdysozoa</taxon>
        <taxon>Arthropoda</taxon>
        <taxon>Hexapoda</taxon>
        <taxon>Collembola</taxon>
        <taxon>Symphypleona</taxon>
        <taxon>Sminthuridae</taxon>
        <taxon>Allacma</taxon>
    </lineage>
</organism>
<name>A0A8J2KEJ3_9HEXA</name>
<evidence type="ECO:0000313" key="2">
    <source>
        <dbReference type="Proteomes" id="UP000708208"/>
    </source>
</evidence>
<sequence length="31" mass="3501">MECSESGARVLNGQLLQVPRNSRSSRLRKLD</sequence>
<evidence type="ECO:0000313" key="1">
    <source>
        <dbReference type="EMBL" id="CAG7815243.1"/>
    </source>
</evidence>
<comment type="caution">
    <text evidence="1">The sequence shown here is derived from an EMBL/GenBank/DDBJ whole genome shotgun (WGS) entry which is preliminary data.</text>
</comment>
<dbReference type="AlphaFoldDB" id="A0A8J2KEJ3"/>
<gene>
    <name evidence="1" type="ORF">AFUS01_LOCUS25938</name>
</gene>
<protein>
    <submittedName>
        <fullName evidence="1">Uncharacterized protein</fullName>
    </submittedName>
</protein>
<dbReference type="EMBL" id="CAJVCH010340004">
    <property type="protein sequence ID" value="CAG7815243.1"/>
    <property type="molecule type" value="Genomic_DNA"/>
</dbReference>